<dbReference type="CDD" id="cd01427">
    <property type="entry name" value="HAD_like"/>
    <property type="match status" value="1"/>
</dbReference>
<dbReference type="GO" id="GO:0005829">
    <property type="term" value="C:cytosol"/>
    <property type="evidence" value="ECO:0007669"/>
    <property type="project" value="TreeGrafter"/>
</dbReference>
<comment type="pathway">
    <text evidence="2">Organic acid metabolism; glycolate biosynthesis; glycolate from 2-phosphoglycolate: step 1/1.</text>
</comment>
<dbReference type="InterPro" id="IPR006439">
    <property type="entry name" value="HAD-SF_hydro_IA"/>
</dbReference>
<dbReference type="PANTHER" id="PTHR43434:SF1">
    <property type="entry name" value="PHOSPHOGLYCOLATE PHOSPHATASE"/>
    <property type="match status" value="1"/>
</dbReference>
<dbReference type="RefSeq" id="WP_109389435.1">
    <property type="nucleotide sequence ID" value="NZ_QETF01000016.1"/>
</dbReference>
<evidence type="ECO:0000256" key="2">
    <source>
        <dbReference type="ARBA" id="ARBA00004818"/>
    </source>
</evidence>
<comment type="similarity">
    <text evidence="3">Belongs to the HAD-like hydrolase superfamily. CbbY/CbbZ/Gph/YieH family.</text>
</comment>
<dbReference type="InterPro" id="IPR036412">
    <property type="entry name" value="HAD-like_sf"/>
</dbReference>
<accession>A0A2V1P399</accession>
<dbReference type="NCBIfam" id="TIGR01509">
    <property type="entry name" value="HAD-SF-IA-v3"/>
    <property type="match status" value="1"/>
</dbReference>
<proteinExistence type="inferred from homology"/>
<dbReference type="EMBL" id="QETF01000016">
    <property type="protein sequence ID" value="PWG16218.1"/>
    <property type="molecule type" value="Genomic_DNA"/>
</dbReference>
<evidence type="ECO:0000313" key="5">
    <source>
        <dbReference type="EMBL" id="PWG16218.1"/>
    </source>
</evidence>
<dbReference type="GO" id="GO:0006281">
    <property type="term" value="P:DNA repair"/>
    <property type="evidence" value="ECO:0007669"/>
    <property type="project" value="TreeGrafter"/>
</dbReference>
<sequence length="229" mass="23841">MRVAGLLFDKDGTLFDFQATWGSWTRDLLQQEAGGDPGLLAALATVLGYDLDKARFHPDSLVIAHTADEVADAILPLLPPQPKAALVDRMNAAAARAPQIEAAPLAPLLESLAADGYRLGVMTNDAEVPARAHLSAAGVEGLFDFIAGFDSGHGSKPDPDPLLAFADRVGLAPSACAMIGDSTHDLLAGRAAGMTCIGVLTGPADRDALIPFADVVLPSIAHLPGWLRH</sequence>
<dbReference type="PANTHER" id="PTHR43434">
    <property type="entry name" value="PHOSPHOGLYCOLATE PHOSPHATASE"/>
    <property type="match status" value="1"/>
</dbReference>
<dbReference type="SFLD" id="SFLDG01129">
    <property type="entry name" value="C1.5:_HAD__Beta-PGM__Phosphata"/>
    <property type="match status" value="1"/>
</dbReference>
<dbReference type="Proteomes" id="UP000245293">
    <property type="component" value="Unassembled WGS sequence"/>
</dbReference>
<dbReference type="InterPro" id="IPR050155">
    <property type="entry name" value="HAD-like_hydrolase_sf"/>
</dbReference>
<dbReference type="GO" id="GO:0008967">
    <property type="term" value="F:phosphoglycolate phosphatase activity"/>
    <property type="evidence" value="ECO:0007669"/>
    <property type="project" value="UniProtKB-EC"/>
</dbReference>
<evidence type="ECO:0000256" key="1">
    <source>
        <dbReference type="ARBA" id="ARBA00000830"/>
    </source>
</evidence>
<comment type="caution">
    <text evidence="5">The sequence shown here is derived from an EMBL/GenBank/DDBJ whole genome shotgun (WGS) entry which is preliminary data.</text>
</comment>
<keyword evidence="6" id="KW-1185">Reference proteome</keyword>
<protein>
    <recommendedName>
        <fullName evidence="4">phosphoglycolate phosphatase</fullName>
        <ecNumber evidence="4">3.1.3.18</ecNumber>
    </recommendedName>
</protein>
<dbReference type="AlphaFoldDB" id="A0A2V1P399"/>
<dbReference type="Pfam" id="PF13419">
    <property type="entry name" value="HAD_2"/>
    <property type="match status" value="1"/>
</dbReference>
<dbReference type="EC" id="3.1.3.18" evidence="4"/>
<dbReference type="OrthoDB" id="9797743at2"/>
<gene>
    <name evidence="5" type="ORF">DFK10_12820</name>
</gene>
<dbReference type="SUPFAM" id="SSF56784">
    <property type="entry name" value="HAD-like"/>
    <property type="match status" value="1"/>
</dbReference>
<dbReference type="Gene3D" id="1.10.150.240">
    <property type="entry name" value="Putative phosphatase, domain 2"/>
    <property type="match status" value="1"/>
</dbReference>
<dbReference type="InterPro" id="IPR023214">
    <property type="entry name" value="HAD_sf"/>
</dbReference>
<dbReference type="InterPro" id="IPR023198">
    <property type="entry name" value="PGP-like_dom2"/>
</dbReference>
<evidence type="ECO:0000256" key="3">
    <source>
        <dbReference type="ARBA" id="ARBA00006171"/>
    </source>
</evidence>
<dbReference type="SFLD" id="SFLDS00003">
    <property type="entry name" value="Haloacid_Dehalogenase"/>
    <property type="match status" value="1"/>
</dbReference>
<dbReference type="Gene3D" id="3.40.50.1000">
    <property type="entry name" value="HAD superfamily/HAD-like"/>
    <property type="match status" value="1"/>
</dbReference>
<dbReference type="NCBIfam" id="TIGR01549">
    <property type="entry name" value="HAD-SF-IA-v1"/>
    <property type="match status" value="1"/>
</dbReference>
<comment type="catalytic activity">
    <reaction evidence="1">
        <text>2-phosphoglycolate + H2O = glycolate + phosphate</text>
        <dbReference type="Rhea" id="RHEA:14369"/>
        <dbReference type="ChEBI" id="CHEBI:15377"/>
        <dbReference type="ChEBI" id="CHEBI:29805"/>
        <dbReference type="ChEBI" id="CHEBI:43474"/>
        <dbReference type="ChEBI" id="CHEBI:58033"/>
        <dbReference type="EC" id="3.1.3.18"/>
    </reaction>
</comment>
<evidence type="ECO:0000256" key="4">
    <source>
        <dbReference type="ARBA" id="ARBA00013078"/>
    </source>
</evidence>
<dbReference type="InterPro" id="IPR041492">
    <property type="entry name" value="HAD_2"/>
</dbReference>
<reference evidence="6" key="1">
    <citation type="submission" date="2018-05" db="EMBL/GenBank/DDBJ databases">
        <authorList>
            <person name="Du Z."/>
            <person name="Wang X."/>
        </authorList>
    </citation>
    <scope>NUCLEOTIDE SEQUENCE [LARGE SCALE GENOMIC DNA]</scope>
    <source>
        <strain evidence="6">WDS4C29</strain>
    </source>
</reference>
<evidence type="ECO:0000313" key="6">
    <source>
        <dbReference type="Proteomes" id="UP000245293"/>
    </source>
</evidence>
<organism evidence="5 6">
    <name type="scientific">Salibaculum griseiflavum</name>
    <dbReference type="NCBI Taxonomy" id="1914409"/>
    <lineage>
        <taxon>Bacteria</taxon>
        <taxon>Pseudomonadati</taxon>
        <taxon>Pseudomonadota</taxon>
        <taxon>Alphaproteobacteria</taxon>
        <taxon>Rhodobacterales</taxon>
        <taxon>Roseobacteraceae</taxon>
        <taxon>Salibaculum</taxon>
    </lineage>
</organism>
<name>A0A2V1P399_9RHOB</name>